<evidence type="ECO:0000256" key="1">
    <source>
        <dbReference type="ARBA" id="ARBA00005417"/>
    </source>
</evidence>
<dbReference type="EMBL" id="JAVIGA010000065">
    <property type="protein sequence ID" value="MDQ9130377.1"/>
    <property type="molecule type" value="Genomic_DNA"/>
</dbReference>
<dbReference type="PROSITE" id="PS50893">
    <property type="entry name" value="ABC_TRANSPORTER_2"/>
    <property type="match status" value="1"/>
</dbReference>
<evidence type="ECO:0000259" key="5">
    <source>
        <dbReference type="PROSITE" id="PS50893"/>
    </source>
</evidence>
<keyword evidence="3" id="KW-0547">Nucleotide-binding</keyword>
<organism evidence="6 7">
    <name type="scientific">Serratia fonticola</name>
    <dbReference type="NCBI Taxonomy" id="47917"/>
    <lineage>
        <taxon>Bacteria</taxon>
        <taxon>Pseudomonadati</taxon>
        <taxon>Pseudomonadota</taxon>
        <taxon>Gammaproteobacteria</taxon>
        <taxon>Enterobacterales</taxon>
        <taxon>Yersiniaceae</taxon>
        <taxon>Serratia</taxon>
    </lineage>
</organism>
<evidence type="ECO:0000256" key="4">
    <source>
        <dbReference type="ARBA" id="ARBA00022840"/>
    </source>
</evidence>
<dbReference type="PANTHER" id="PTHR46743:SF2">
    <property type="entry name" value="TEICHOIC ACIDS EXPORT ATP-BINDING PROTEIN TAGH"/>
    <property type="match status" value="1"/>
</dbReference>
<dbReference type="Proteomes" id="UP001224622">
    <property type="component" value="Unassembled WGS sequence"/>
</dbReference>
<dbReference type="AlphaFoldDB" id="A0AAJ1YHQ3"/>
<dbReference type="Pfam" id="PF00005">
    <property type="entry name" value="ABC_tran"/>
    <property type="match status" value="1"/>
</dbReference>
<proteinExistence type="inferred from homology"/>
<dbReference type="CDD" id="cd10147">
    <property type="entry name" value="Wzt_C-like"/>
    <property type="match status" value="1"/>
</dbReference>
<dbReference type="Gene3D" id="2.70.50.60">
    <property type="entry name" value="abc- transporter (atp binding component) like domain"/>
    <property type="match status" value="1"/>
</dbReference>
<gene>
    <name evidence="6" type="ORF">RDT67_28655</name>
</gene>
<dbReference type="Gene3D" id="3.40.50.300">
    <property type="entry name" value="P-loop containing nucleotide triphosphate hydrolases"/>
    <property type="match status" value="1"/>
</dbReference>
<comment type="similarity">
    <text evidence="1">Belongs to the ABC transporter superfamily.</text>
</comment>
<dbReference type="SUPFAM" id="SSF52540">
    <property type="entry name" value="P-loop containing nucleoside triphosphate hydrolases"/>
    <property type="match status" value="1"/>
</dbReference>
<dbReference type="GO" id="GO:0016887">
    <property type="term" value="F:ATP hydrolysis activity"/>
    <property type="evidence" value="ECO:0007669"/>
    <property type="project" value="InterPro"/>
</dbReference>
<protein>
    <submittedName>
        <fullName evidence="6">ABC transporter ATP-binding protein</fullName>
    </submittedName>
</protein>
<dbReference type="InterPro" id="IPR015860">
    <property type="entry name" value="ABC_transpr_TagH-like"/>
</dbReference>
<evidence type="ECO:0000313" key="7">
    <source>
        <dbReference type="Proteomes" id="UP001224622"/>
    </source>
</evidence>
<dbReference type="GO" id="GO:0016020">
    <property type="term" value="C:membrane"/>
    <property type="evidence" value="ECO:0007669"/>
    <property type="project" value="InterPro"/>
</dbReference>
<dbReference type="PROSITE" id="PS00211">
    <property type="entry name" value="ABC_TRANSPORTER_1"/>
    <property type="match status" value="1"/>
</dbReference>
<dbReference type="InterPro" id="IPR003593">
    <property type="entry name" value="AAA+_ATPase"/>
</dbReference>
<sequence>MSSIIVENISKSYKKYNSRYDRLIEWFSPFKSCRHSVTTILDGINFTVNPGEAVGIIGINGAGKSTLLKIITGTTAATTGNVKINGRVAALLELGMGFHPDFTGRDNVFMSGQLLGMSIEQINELMPHIEEFAEIGSYIDQPVRTYSSGMQVRLAFSVATALRPEILIVDEALSVGDAYFQSKCFSRIKEFKSRGTTLLIVSHDQAAIANLCSRAILLEKGKIVADTVPTDVMNLYNAKLSKTSDIMEVKLHEGKTISGDLRAVVNDFYVIDSKGSKVETLTVSEKYELCFEIDNKEVSSGLTLGFHIRDRLGNVIFGTNTLALKADISSLGPKLVKFVLNMNIGVGEFSVSAALHKERDHYEECYHWVDGLGAFHVVAPERIFVGSAWLDADCQIVDLEKKL</sequence>
<evidence type="ECO:0000256" key="2">
    <source>
        <dbReference type="ARBA" id="ARBA00022448"/>
    </source>
</evidence>
<dbReference type="InterPro" id="IPR003439">
    <property type="entry name" value="ABC_transporter-like_ATP-bd"/>
</dbReference>
<keyword evidence="4 6" id="KW-0067">ATP-binding</keyword>
<feature type="domain" description="ABC transporter" evidence="5">
    <location>
        <begin position="24"/>
        <end position="245"/>
    </location>
</feature>
<dbReference type="Pfam" id="PF14524">
    <property type="entry name" value="Wzt_C"/>
    <property type="match status" value="1"/>
</dbReference>
<dbReference type="InterPro" id="IPR050683">
    <property type="entry name" value="Bact_Polysacc_Export_ATP-bd"/>
</dbReference>
<evidence type="ECO:0000313" key="6">
    <source>
        <dbReference type="EMBL" id="MDQ9130377.1"/>
    </source>
</evidence>
<dbReference type="InterPro" id="IPR029439">
    <property type="entry name" value="Wzt_C"/>
</dbReference>
<dbReference type="InterPro" id="IPR027417">
    <property type="entry name" value="P-loop_NTPase"/>
</dbReference>
<accession>A0AAJ1YHQ3</accession>
<dbReference type="PANTHER" id="PTHR46743">
    <property type="entry name" value="TEICHOIC ACIDS EXPORT ATP-BINDING PROTEIN TAGH"/>
    <property type="match status" value="1"/>
</dbReference>
<evidence type="ECO:0000256" key="3">
    <source>
        <dbReference type="ARBA" id="ARBA00022741"/>
    </source>
</evidence>
<dbReference type="InterPro" id="IPR017871">
    <property type="entry name" value="ABC_transporter-like_CS"/>
</dbReference>
<dbReference type="GO" id="GO:0140359">
    <property type="term" value="F:ABC-type transporter activity"/>
    <property type="evidence" value="ECO:0007669"/>
    <property type="project" value="InterPro"/>
</dbReference>
<dbReference type="CDD" id="cd03220">
    <property type="entry name" value="ABC_KpsT_Wzt"/>
    <property type="match status" value="1"/>
</dbReference>
<comment type="caution">
    <text evidence="6">The sequence shown here is derived from an EMBL/GenBank/DDBJ whole genome shotgun (WGS) entry which is preliminary data.</text>
</comment>
<dbReference type="GO" id="GO:0005524">
    <property type="term" value="F:ATP binding"/>
    <property type="evidence" value="ECO:0007669"/>
    <property type="project" value="UniProtKB-KW"/>
</dbReference>
<reference evidence="6" key="1">
    <citation type="submission" date="2023-08" db="EMBL/GenBank/DDBJ databases">
        <title>The Comparative Genomic Analysis of Yersiniaceae from Polar Regions.</title>
        <authorList>
            <person name="Goncharov A."/>
            <person name="Aslanov B."/>
            <person name="Kolodzhieva V."/>
            <person name="Azarov D."/>
            <person name="Mochov A."/>
            <person name="Lebedeva E."/>
        </authorList>
    </citation>
    <scope>NUCLEOTIDE SEQUENCE</scope>
    <source>
        <strain evidence="6">Vf</strain>
    </source>
</reference>
<name>A0AAJ1YHQ3_SERFO</name>
<keyword evidence="2" id="KW-0813">Transport</keyword>
<dbReference type="RefSeq" id="WP_209555158.1">
    <property type="nucleotide sequence ID" value="NZ_CAMISK010000002.1"/>
</dbReference>
<dbReference type="SMART" id="SM00382">
    <property type="entry name" value="AAA"/>
    <property type="match status" value="1"/>
</dbReference>